<sequence length="751" mass="82756">MPYSSFGDSAVLNLDAERAFATRTPAKDPDSSDDDLSSSQRRNTHQKQTEDEEIAVRRRQLNTEAARRARARNKAKLVELESQVTELSLKLKAALERCDLYETQNSLLRNNQPGDTAARMEYLNELIRVRDAKIVELTKGTGALEAQVMSRVTEIQRLSHQLHEAQQECMAAQAREQQTAQRERACVAEKERLQSEIDRLSSAISLTSMRNQSSQPTPPPLQPPQMERELQAQLAERTRQLESAEREVDQLSSSIADLRSMVESLLVKSQQAPSPSDKTHARSTLPLYTSARVLPPLPAVRLPRPVQSIEMGRMLSPPPTAVGSPTVSSVLGKRRHTPGAAPEPSPRSHSPPIRTKSSPEIHTIPDGRPAPPRVGPSAPLLRPVTSFNSPSFSRSGQSSRRMSRPSSPSVPRLHLVTPSSFGPPHGDSKVDVKVNGNPRDLSLDGRRDDIWDGGPPREFASRPTRQYTAGQRLEVPLQPPGGLVGPGTHFDGPGAACLEGPGVSPHFDPRRAAFERRTEIERREFRRADPERRGDVDLDERRPRRSVAEQEQPPEDVLNRVPPPEPPQGHYVHLPVPQPEPATLDRRPEFERRAGDNGGRLVDLSPDFIPPPPNAQMMKRSDPGSSSKKVDASSLKVEGTSTKGDLNGKSASKRTQSESSAVKSDGKANDSKADAATVKQEAIPIALDGKSHDEANEQFAKPKLAKVKDLDRGFLHVHDLHWYTTVPHNNWRSTLVDAQWDGSTTTTATSP</sequence>
<organism evidence="4 5">
    <name type="scientific">Fistulina hepatica ATCC 64428</name>
    <dbReference type="NCBI Taxonomy" id="1128425"/>
    <lineage>
        <taxon>Eukaryota</taxon>
        <taxon>Fungi</taxon>
        <taxon>Dikarya</taxon>
        <taxon>Basidiomycota</taxon>
        <taxon>Agaricomycotina</taxon>
        <taxon>Agaricomycetes</taxon>
        <taxon>Agaricomycetidae</taxon>
        <taxon>Agaricales</taxon>
        <taxon>Fistulinaceae</taxon>
        <taxon>Fistulina</taxon>
    </lineage>
</organism>
<feature type="compositionally biased region" description="Basic and acidic residues" evidence="2">
    <location>
        <begin position="441"/>
        <end position="450"/>
    </location>
</feature>
<feature type="coiled-coil region" evidence="1">
    <location>
        <begin position="227"/>
        <end position="261"/>
    </location>
</feature>
<gene>
    <name evidence="4" type="ORF">FISHEDRAFT_55306</name>
</gene>
<feature type="compositionally biased region" description="Low complexity" evidence="2">
    <location>
        <begin position="389"/>
        <end position="412"/>
    </location>
</feature>
<name>A0A0D7AR02_9AGAR</name>
<keyword evidence="5" id="KW-1185">Reference proteome</keyword>
<feature type="compositionally biased region" description="Basic and acidic residues" evidence="2">
    <location>
        <begin position="583"/>
        <end position="595"/>
    </location>
</feature>
<evidence type="ECO:0000313" key="4">
    <source>
        <dbReference type="EMBL" id="KIY53218.1"/>
    </source>
</evidence>
<feature type="region of interest" description="Disordered" evidence="2">
    <location>
        <begin position="207"/>
        <end position="226"/>
    </location>
</feature>
<dbReference type="GO" id="GO:0003700">
    <property type="term" value="F:DNA-binding transcription factor activity"/>
    <property type="evidence" value="ECO:0007669"/>
    <property type="project" value="InterPro"/>
</dbReference>
<evidence type="ECO:0000256" key="1">
    <source>
        <dbReference type="SAM" id="Coils"/>
    </source>
</evidence>
<keyword evidence="1" id="KW-0175">Coiled coil</keyword>
<evidence type="ECO:0000313" key="5">
    <source>
        <dbReference type="Proteomes" id="UP000054144"/>
    </source>
</evidence>
<protein>
    <recommendedName>
        <fullName evidence="3">BZIP domain-containing protein</fullName>
    </recommendedName>
</protein>
<dbReference type="Pfam" id="PF07716">
    <property type="entry name" value="bZIP_2"/>
    <property type="match status" value="1"/>
</dbReference>
<reference evidence="4 5" key="1">
    <citation type="journal article" date="2015" name="Fungal Genet. Biol.">
        <title>Evolution of novel wood decay mechanisms in Agaricales revealed by the genome sequences of Fistulina hepatica and Cylindrobasidium torrendii.</title>
        <authorList>
            <person name="Floudas D."/>
            <person name="Held B.W."/>
            <person name="Riley R."/>
            <person name="Nagy L.G."/>
            <person name="Koehler G."/>
            <person name="Ransdell A.S."/>
            <person name="Younus H."/>
            <person name="Chow J."/>
            <person name="Chiniquy J."/>
            <person name="Lipzen A."/>
            <person name="Tritt A."/>
            <person name="Sun H."/>
            <person name="Haridas S."/>
            <person name="LaButti K."/>
            <person name="Ohm R.A."/>
            <person name="Kues U."/>
            <person name="Blanchette R.A."/>
            <person name="Grigoriev I.V."/>
            <person name="Minto R.E."/>
            <person name="Hibbett D.S."/>
        </authorList>
    </citation>
    <scope>NUCLEOTIDE SEQUENCE [LARGE SCALE GENOMIC DNA]</scope>
    <source>
        <strain evidence="4 5">ATCC 64428</strain>
    </source>
</reference>
<feature type="compositionally biased region" description="Polar residues" evidence="2">
    <location>
        <begin position="639"/>
        <end position="662"/>
    </location>
</feature>
<feature type="compositionally biased region" description="Basic and acidic residues" evidence="2">
    <location>
        <begin position="20"/>
        <end position="30"/>
    </location>
</feature>
<dbReference type="SUPFAM" id="SSF57959">
    <property type="entry name" value="Leucine zipper domain"/>
    <property type="match status" value="1"/>
</dbReference>
<dbReference type="AlphaFoldDB" id="A0A0D7AR02"/>
<accession>A0A0D7AR02</accession>
<dbReference type="InterPro" id="IPR004827">
    <property type="entry name" value="bZIP"/>
</dbReference>
<dbReference type="InterPro" id="IPR046347">
    <property type="entry name" value="bZIP_sf"/>
</dbReference>
<dbReference type="EMBL" id="KN881627">
    <property type="protein sequence ID" value="KIY53218.1"/>
    <property type="molecule type" value="Genomic_DNA"/>
</dbReference>
<proteinExistence type="predicted"/>
<feature type="region of interest" description="Disordered" evidence="2">
    <location>
        <begin position="20"/>
        <end position="53"/>
    </location>
</feature>
<feature type="compositionally biased region" description="Basic and acidic residues" evidence="2">
    <location>
        <begin position="664"/>
        <end position="673"/>
    </location>
</feature>
<feature type="compositionally biased region" description="Basic and acidic residues" evidence="2">
    <location>
        <begin position="507"/>
        <end position="548"/>
    </location>
</feature>
<dbReference type="Proteomes" id="UP000054144">
    <property type="component" value="Unassembled WGS sequence"/>
</dbReference>
<evidence type="ECO:0000259" key="3">
    <source>
        <dbReference type="Pfam" id="PF07716"/>
    </source>
</evidence>
<feature type="region of interest" description="Disordered" evidence="2">
    <location>
        <begin position="498"/>
        <end position="677"/>
    </location>
</feature>
<feature type="coiled-coil region" evidence="1">
    <location>
        <begin position="155"/>
        <end position="182"/>
    </location>
</feature>
<feature type="coiled-coil region" evidence="1">
    <location>
        <begin position="70"/>
        <end position="111"/>
    </location>
</feature>
<feature type="region of interest" description="Disordered" evidence="2">
    <location>
        <begin position="311"/>
        <end position="462"/>
    </location>
</feature>
<feature type="domain" description="BZIP" evidence="3">
    <location>
        <begin position="51"/>
        <end position="90"/>
    </location>
</feature>
<evidence type="ECO:0000256" key="2">
    <source>
        <dbReference type="SAM" id="MobiDB-lite"/>
    </source>
</evidence>
<dbReference type="Gene3D" id="3.30.160.60">
    <property type="entry name" value="Classic Zinc Finger"/>
    <property type="match status" value="1"/>
</dbReference>